<dbReference type="CDD" id="cd05271">
    <property type="entry name" value="NDUFA9_like_SDR_a"/>
    <property type="match status" value="1"/>
</dbReference>
<dbReference type="AlphaFoldDB" id="A0A6M4HCD1"/>
<dbReference type="Gene3D" id="3.40.50.720">
    <property type="entry name" value="NAD(P)-binding Rossmann-like Domain"/>
    <property type="match status" value="1"/>
</dbReference>
<dbReference type="PANTHER" id="PTHR12126">
    <property type="entry name" value="NADH-UBIQUINONE OXIDOREDUCTASE 39 KDA SUBUNIT-RELATED"/>
    <property type="match status" value="1"/>
</dbReference>
<gene>
    <name evidence="2" type="ORF">DSM104440_03072</name>
</gene>
<dbReference type="Proteomes" id="UP000503096">
    <property type="component" value="Chromosome"/>
</dbReference>
<dbReference type="InterPro" id="IPR036291">
    <property type="entry name" value="NAD(P)-bd_dom_sf"/>
</dbReference>
<sequence length="315" mass="34340">MTVRSVCLLGGCGFVGRSLAERLAADGLRLRIVTRHRDSAQPLLVLPTAEIEVADPNDDATLARLFEGMDAVVNLVAILHERRRATFQSVNVEFARKVAGACRAAGVGRLLHVSALGASESAPSDYLRSKARGEAAVREAAGSTAVTILRPSIIFGPGDSFLNLFATLVRLFPVIPLAGAKTRFQPIWVEDVANAMANALGDSRTFGRDYNLCGPRAYTFEELVRFVAAVLERRRMVVALPDWAAKLQATVFEFLPGPLMTRDNLRSMSVDNVCDGPFPEVFGFRPTALETVVPEYLADKTTTGRYPDYRNRAGR</sequence>
<name>A0A6M4HCD1_9PROT</name>
<dbReference type="PANTHER" id="PTHR12126:SF11">
    <property type="entry name" value="NADH DEHYDROGENASE [UBIQUINONE] 1 ALPHA SUBCOMPLEX SUBUNIT 9, MITOCHONDRIAL"/>
    <property type="match status" value="1"/>
</dbReference>
<dbReference type="RefSeq" id="WP_171164193.1">
    <property type="nucleotide sequence ID" value="NZ_CP053073.1"/>
</dbReference>
<dbReference type="SUPFAM" id="SSF51735">
    <property type="entry name" value="NAD(P)-binding Rossmann-fold domains"/>
    <property type="match status" value="1"/>
</dbReference>
<dbReference type="InterPro" id="IPR051207">
    <property type="entry name" value="ComplexI_NDUFA9_subunit"/>
</dbReference>
<evidence type="ECO:0000259" key="1">
    <source>
        <dbReference type="Pfam" id="PF01370"/>
    </source>
</evidence>
<dbReference type="InterPro" id="IPR001509">
    <property type="entry name" value="Epimerase_deHydtase"/>
</dbReference>
<keyword evidence="3" id="KW-1185">Reference proteome</keyword>
<dbReference type="InParanoid" id="A0A6M4HCD1"/>
<evidence type="ECO:0000313" key="3">
    <source>
        <dbReference type="Proteomes" id="UP000503096"/>
    </source>
</evidence>
<proteinExistence type="predicted"/>
<reference evidence="2 3" key="1">
    <citation type="submission" date="2020-04" db="EMBL/GenBank/DDBJ databases">
        <title>Usitatibacter rugosus gen. nov., sp. nov. and Usitatibacter palustris sp. nov., novel members of Usitatibacteraceae fam. nov. within the order Nitrosomonadales isolated from soil.</title>
        <authorList>
            <person name="Huber K.J."/>
            <person name="Neumann-Schaal M."/>
            <person name="Geppert A."/>
            <person name="Luckner M."/>
            <person name="Wanner G."/>
            <person name="Overmann J."/>
        </authorList>
    </citation>
    <scope>NUCLEOTIDE SEQUENCE [LARGE SCALE GENOMIC DNA]</scope>
    <source>
        <strain evidence="2 3">Swamp67</strain>
    </source>
</reference>
<accession>A0A6M4HCD1</accession>
<feature type="domain" description="NAD-dependent epimerase/dehydratase" evidence="1">
    <location>
        <begin position="6"/>
        <end position="213"/>
    </location>
</feature>
<dbReference type="GO" id="GO:0044877">
    <property type="term" value="F:protein-containing complex binding"/>
    <property type="evidence" value="ECO:0007669"/>
    <property type="project" value="TreeGrafter"/>
</dbReference>
<dbReference type="EMBL" id="CP053073">
    <property type="protein sequence ID" value="QJR16243.1"/>
    <property type="molecule type" value="Genomic_DNA"/>
</dbReference>
<dbReference type="KEGG" id="upl:DSM104440_03072"/>
<dbReference type="Pfam" id="PF01370">
    <property type="entry name" value="Epimerase"/>
    <property type="match status" value="1"/>
</dbReference>
<evidence type="ECO:0000313" key="2">
    <source>
        <dbReference type="EMBL" id="QJR16243.1"/>
    </source>
</evidence>
<organism evidence="2 3">
    <name type="scientific">Usitatibacter palustris</name>
    <dbReference type="NCBI Taxonomy" id="2732487"/>
    <lineage>
        <taxon>Bacteria</taxon>
        <taxon>Pseudomonadati</taxon>
        <taxon>Pseudomonadota</taxon>
        <taxon>Betaproteobacteria</taxon>
        <taxon>Nitrosomonadales</taxon>
        <taxon>Usitatibacteraceae</taxon>
        <taxon>Usitatibacter</taxon>
    </lineage>
</organism>
<dbReference type="FunCoup" id="A0A6M4HCD1">
    <property type="interactions" value="328"/>
</dbReference>
<protein>
    <recommendedName>
        <fullName evidence="1">NAD-dependent epimerase/dehydratase domain-containing protein</fullName>
    </recommendedName>
</protein>